<evidence type="ECO:0000313" key="9">
    <source>
        <dbReference type="Proteomes" id="UP000175989"/>
    </source>
</evidence>
<keyword evidence="1 6" id="KW-0597">Phosphoprotein</keyword>
<keyword evidence="4" id="KW-0238">DNA-binding</keyword>
<dbReference type="CDD" id="cd17551">
    <property type="entry name" value="REC_RpfG-like"/>
    <property type="match status" value="1"/>
</dbReference>
<sequence length="292" mass="32610">MIDPSDIRAAQILIVDDQEANVMLLEQMLANAGYTNVHSTMDPFQVAGLHLEHHYDLILLDLQMPGMDGFAVLKALHDIEPDGYVPVLVVTAQPNHKLRALQAGAKDFIGKPFDLLEVETRIQNMLEVRLLHRKLRRYNQQLEFTVLERTAQLRESEARFQRFAELSTDWYWEQDAEGKLVNCHGPVADMVGLSGADTGGWDVAERAQLESNIADRKPFLDFIYSRTADSGAVQYLQVSGEPVFDEASRFIGYRGVGRDITAMATFFTSGSVPTFGHKLGLLDASDRTADGL</sequence>
<evidence type="ECO:0000256" key="6">
    <source>
        <dbReference type="PROSITE-ProRule" id="PRU00169"/>
    </source>
</evidence>
<protein>
    <submittedName>
        <fullName evidence="8">Response regulator PleD</fullName>
    </submittedName>
</protein>
<dbReference type="Gene3D" id="3.30.450.20">
    <property type="entry name" value="PAS domain"/>
    <property type="match status" value="1"/>
</dbReference>
<dbReference type="SUPFAM" id="SSF55785">
    <property type="entry name" value="PYP-like sensor domain (PAS domain)"/>
    <property type="match status" value="1"/>
</dbReference>
<evidence type="ECO:0000256" key="1">
    <source>
        <dbReference type="ARBA" id="ARBA00022553"/>
    </source>
</evidence>
<dbReference type="AlphaFoldDB" id="A0A1E7W6J0"/>
<keyword evidence="2" id="KW-0902">Two-component regulatory system</keyword>
<keyword evidence="3" id="KW-0805">Transcription regulation</keyword>
<dbReference type="InterPro" id="IPR035965">
    <property type="entry name" value="PAS-like_dom_sf"/>
</dbReference>
<dbReference type="Pfam" id="PF00072">
    <property type="entry name" value="Response_reg"/>
    <property type="match status" value="1"/>
</dbReference>
<feature type="domain" description="Response regulatory" evidence="7">
    <location>
        <begin position="11"/>
        <end position="126"/>
    </location>
</feature>
<dbReference type="Gene3D" id="3.40.50.2300">
    <property type="match status" value="1"/>
</dbReference>
<feature type="modified residue" description="4-aspartylphosphate" evidence="6">
    <location>
        <position position="61"/>
    </location>
</feature>
<dbReference type="GO" id="GO:0005829">
    <property type="term" value="C:cytosol"/>
    <property type="evidence" value="ECO:0007669"/>
    <property type="project" value="TreeGrafter"/>
</dbReference>
<dbReference type="InterPro" id="IPR001789">
    <property type="entry name" value="Sig_transdc_resp-reg_receiver"/>
</dbReference>
<dbReference type="PANTHER" id="PTHR48111">
    <property type="entry name" value="REGULATOR OF RPOS"/>
    <property type="match status" value="1"/>
</dbReference>
<dbReference type="GO" id="GO:0000976">
    <property type="term" value="F:transcription cis-regulatory region binding"/>
    <property type="evidence" value="ECO:0007669"/>
    <property type="project" value="TreeGrafter"/>
</dbReference>
<dbReference type="EMBL" id="LROM01000152">
    <property type="protein sequence ID" value="OEZ91593.1"/>
    <property type="molecule type" value="Genomic_DNA"/>
</dbReference>
<dbReference type="OrthoDB" id="9802500at2"/>
<evidence type="ECO:0000256" key="5">
    <source>
        <dbReference type="ARBA" id="ARBA00023163"/>
    </source>
</evidence>
<organism evidence="8 9">
    <name type="scientific">Duganella phyllosphaerae</name>
    <dbReference type="NCBI Taxonomy" id="762836"/>
    <lineage>
        <taxon>Bacteria</taxon>
        <taxon>Pseudomonadati</taxon>
        <taxon>Pseudomonadota</taxon>
        <taxon>Betaproteobacteria</taxon>
        <taxon>Burkholderiales</taxon>
        <taxon>Oxalobacteraceae</taxon>
        <taxon>Telluria group</taxon>
        <taxon>Duganella</taxon>
    </lineage>
</organism>
<dbReference type="GO" id="GO:0000156">
    <property type="term" value="F:phosphorelay response regulator activity"/>
    <property type="evidence" value="ECO:0007669"/>
    <property type="project" value="TreeGrafter"/>
</dbReference>
<name>A0A1E7W6J0_9BURK</name>
<dbReference type="PATRIC" id="fig|762836.4.peg.5349"/>
<dbReference type="SMART" id="SM00448">
    <property type="entry name" value="REC"/>
    <property type="match status" value="1"/>
</dbReference>
<keyword evidence="9" id="KW-1185">Reference proteome</keyword>
<evidence type="ECO:0000259" key="7">
    <source>
        <dbReference type="PROSITE" id="PS50110"/>
    </source>
</evidence>
<dbReference type="PROSITE" id="PS50110">
    <property type="entry name" value="RESPONSE_REGULATORY"/>
    <property type="match status" value="1"/>
</dbReference>
<dbReference type="InterPro" id="IPR039420">
    <property type="entry name" value="WalR-like"/>
</dbReference>
<evidence type="ECO:0000256" key="4">
    <source>
        <dbReference type="ARBA" id="ARBA00023125"/>
    </source>
</evidence>
<dbReference type="GO" id="GO:0006355">
    <property type="term" value="P:regulation of DNA-templated transcription"/>
    <property type="evidence" value="ECO:0007669"/>
    <property type="project" value="TreeGrafter"/>
</dbReference>
<evidence type="ECO:0000313" key="8">
    <source>
        <dbReference type="EMBL" id="OEZ91593.1"/>
    </source>
</evidence>
<dbReference type="PANTHER" id="PTHR48111:SF1">
    <property type="entry name" value="TWO-COMPONENT RESPONSE REGULATOR ORR33"/>
    <property type="match status" value="1"/>
</dbReference>
<evidence type="ECO:0000256" key="2">
    <source>
        <dbReference type="ARBA" id="ARBA00023012"/>
    </source>
</evidence>
<keyword evidence="5" id="KW-0804">Transcription</keyword>
<comment type="caution">
    <text evidence="8">The sequence shown here is derived from an EMBL/GenBank/DDBJ whole genome shotgun (WGS) entry which is preliminary data.</text>
</comment>
<dbReference type="RefSeq" id="WP_070252054.1">
    <property type="nucleotide sequence ID" value="NZ_LROM01000152.1"/>
</dbReference>
<reference evidence="9" key="1">
    <citation type="journal article" date="2016" name="Front. Microbiol.">
        <title>Molecular Keys to the Janthinobacterium and Duganella spp. Interaction with the Plant Pathogen Fusarium graminearum.</title>
        <authorList>
            <person name="Haack F.S."/>
            <person name="Poehlein A."/>
            <person name="Kroger C."/>
            <person name="Voigt C.A."/>
            <person name="Piepenbring M."/>
            <person name="Bode H.B."/>
            <person name="Daniel R."/>
            <person name="Schafer W."/>
            <person name="Streit W.R."/>
        </authorList>
    </citation>
    <scope>NUCLEOTIDE SEQUENCE [LARGE SCALE GENOMIC DNA]</scope>
    <source>
        <strain evidence="9">T54</strain>
    </source>
</reference>
<gene>
    <name evidence="8" type="primary">pleD_13</name>
    <name evidence="8" type="ORF">DUPY_52060</name>
</gene>
<dbReference type="GO" id="GO:0032993">
    <property type="term" value="C:protein-DNA complex"/>
    <property type="evidence" value="ECO:0007669"/>
    <property type="project" value="TreeGrafter"/>
</dbReference>
<dbReference type="Proteomes" id="UP000175989">
    <property type="component" value="Unassembled WGS sequence"/>
</dbReference>
<dbReference type="InterPro" id="IPR011006">
    <property type="entry name" value="CheY-like_superfamily"/>
</dbReference>
<evidence type="ECO:0000256" key="3">
    <source>
        <dbReference type="ARBA" id="ARBA00023015"/>
    </source>
</evidence>
<dbReference type="InterPro" id="IPR000014">
    <property type="entry name" value="PAS"/>
</dbReference>
<dbReference type="NCBIfam" id="TIGR00229">
    <property type="entry name" value="sensory_box"/>
    <property type="match status" value="1"/>
</dbReference>
<dbReference type="SUPFAM" id="SSF52172">
    <property type="entry name" value="CheY-like"/>
    <property type="match status" value="1"/>
</dbReference>
<proteinExistence type="predicted"/>
<accession>A0A1E7W6J0</accession>